<dbReference type="PANTHER" id="PTHR45331">
    <property type="entry name" value="OXIDOREDUCTASE, IRON-SULPHUR BINDING SUBUNIT-RELATED-RELATED"/>
    <property type="match status" value="1"/>
</dbReference>
<keyword evidence="3" id="KW-0408">Iron</keyword>
<evidence type="ECO:0000256" key="1">
    <source>
        <dbReference type="ARBA" id="ARBA00022723"/>
    </source>
</evidence>
<dbReference type="Gene3D" id="1.10.150.120">
    <property type="entry name" value="[2Fe-2S]-binding domain"/>
    <property type="match status" value="1"/>
</dbReference>
<dbReference type="InterPro" id="IPR036884">
    <property type="entry name" value="2Fe-2S-bd_dom_sf"/>
</dbReference>
<dbReference type="InterPro" id="IPR052914">
    <property type="entry name" value="Aldehyde_Oxdr_Iron-Sulfur"/>
</dbReference>
<keyword evidence="2" id="KW-0560">Oxidoreductase</keyword>
<dbReference type="Pfam" id="PF01799">
    <property type="entry name" value="Fer2_2"/>
    <property type="match status" value="1"/>
</dbReference>
<sequence length="200" mass="20150">MIGAASLGAESASAQTGAPTSPSRSTRLTVNGRTHVIVHEARVSLLDLLREQMALPGTKKGCNEGACGACTVLLDGARINACMTLAAACDGRAIVTVEGLASADGTLDAVQRAFIAEDAFQCGYCTPGQIVSAVACIREGHAGSATEIAEWMSGNLCRCAAYPQIVAAVERAAAELGAAGRAVHPSGAVQPATVLSVRAG</sequence>
<evidence type="ECO:0000256" key="4">
    <source>
        <dbReference type="SAM" id="MobiDB-lite"/>
    </source>
</evidence>
<dbReference type="Gene3D" id="3.10.20.30">
    <property type="match status" value="1"/>
</dbReference>
<evidence type="ECO:0000256" key="2">
    <source>
        <dbReference type="ARBA" id="ARBA00023002"/>
    </source>
</evidence>
<dbReference type="SUPFAM" id="SSF54292">
    <property type="entry name" value="2Fe-2S ferredoxin-like"/>
    <property type="match status" value="1"/>
</dbReference>
<feature type="compositionally biased region" description="Low complexity" evidence="4">
    <location>
        <begin position="1"/>
        <end position="14"/>
    </location>
</feature>
<organism evidence="6 7">
    <name type="scientific">Roseomonas fluvialis</name>
    <dbReference type="NCBI Taxonomy" id="1750527"/>
    <lineage>
        <taxon>Bacteria</taxon>
        <taxon>Pseudomonadati</taxon>
        <taxon>Pseudomonadota</taxon>
        <taxon>Alphaproteobacteria</taxon>
        <taxon>Acetobacterales</taxon>
        <taxon>Roseomonadaceae</taxon>
        <taxon>Roseomonas</taxon>
    </lineage>
</organism>
<evidence type="ECO:0000313" key="7">
    <source>
        <dbReference type="Proteomes" id="UP000831327"/>
    </source>
</evidence>
<feature type="domain" description="2Fe-2S ferredoxin-type" evidence="5">
    <location>
        <begin position="24"/>
        <end position="100"/>
    </location>
</feature>
<dbReference type="PROSITE" id="PS00197">
    <property type="entry name" value="2FE2S_FER_1"/>
    <property type="match status" value="1"/>
</dbReference>
<dbReference type="EMBL" id="AP025637">
    <property type="protein sequence ID" value="BDG74422.1"/>
    <property type="molecule type" value="Genomic_DNA"/>
</dbReference>
<dbReference type="PANTHER" id="PTHR45331:SF2">
    <property type="entry name" value="OXIDOREDUCTASE WITH IRON-SULFUR SUBUNIT"/>
    <property type="match status" value="1"/>
</dbReference>
<proteinExistence type="predicted"/>
<evidence type="ECO:0000256" key="3">
    <source>
        <dbReference type="ARBA" id="ARBA00023004"/>
    </source>
</evidence>
<keyword evidence="7" id="KW-1185">Reference proteome</keyword>
<accession>A0ABN6P6U5</accession>
<dbReference type="PROSITE" id="PS51085">
    <property type="entry name" value="2FE2S_FER_2"/>
    <property type="match status" value="1"/>
</dbReference>
<dbReference type="Proteomes" id="UP000831327">
    <property type="component" value="Chromosome"/>
</dbReference>
<feature type="compositionally biased region" description="Polar residues" evidence="4">
    <location>
        <begin position="15"/>
        <end position="27"/>
    </location>
</feature>
<gene>
    <name evidence="6" type="ORF">Rmf_43510</name>
</gene>
<protein>
    <submittedName>
        <fullName evidence="6">Aldehyde dehydrogenase</fullName>
    </submittedName>
</protein>
<dbReference type="InterPro" id="IPR036010">
    <property type="entry name" value="2Fe-2S_ferredoxin-like_sf"/>
</dbReference>
<name>A0ABN6P6U5_9PROT</name>
<keyword evidence="1" id="KW-0479">Metal-binding</keyword>
<feature type="region of interest" description="Disordered" evidence="4">
    <location>
        <begin position="1"/>
        <end position="27"/>
    </location>
</feature>
<dbReference type="InterPro" id="IPR001041">
    <property type="entry name" value="2Fe-2S_ferredoxin-type"/>
</dbReference>
<dbReference type="Pfam" id="PF00111">
    <property type="entry name" value="Fer2"/>
    <property type="match status" value="1"/>
</dbReference>
<reference evidence="6 7" key="1">
    <citation type="journal article" date="2016" name="Microbes Environ.">
        <title>Phylogenetically diverse aerobic anoxygenic phototrophic bacteria isolated from epilithic biofilms in Tama river, Japan.</title>
        <authorList>
            <person name="Hirose S."/>
            <person name="Matsuura K."/>
            <person name="Haruta S."/>
        </authorList>
    </citation>
    <scope>NUCLEOTIDE SEQUENCE [LARGE SCALE GENOMIC DNA]</scope>
    <source>
        <strain evidence="6 7">S08</strain>
    </source>
</reference>
<evidence type="ECO:0000313" key="6">
    <source>
        <dbReference type="EMBL" id="BDG74422.1"/>
    </source>
</evidence>
<dbReference type="InterPro" id="IPR002888">
    <property type="entry name" value="2Fe-2S-bd"/>
</dbReference>
<evidence type="ECO:0000259" key="5">
    <source>
        <dbReference type="PROSITE" id="PS51085"/>
    </source>
</evidence>
<dbReference type="SUPFAM" id="SSF47741">
    <property type="entry name" value="CO dehydrogenase ISP C-domain like"/>
    <property type="match status" value="1"/>
</dbReference>
<dbReference type="InterPro" id="IPR012675">
    <property type="entry name" value="Beta-grasp_dom_sf"/>
</dbReference>
<dbReference type="CDD" id="cd00207">
    <property type="entry name" value="fer2"/>
    <property type="match status" value="1"/>
</dbReference>
<dbReference type="InterPro" id="IPR006058">
    <property type="entry name" value="2Fe2S_fd_BS"/>
</dbReference>